<reference evidence="4 5" key="1">
    <citation type="submission" date="2019-11" db="EMBL/GenBank/DDBJ databases">
        <authorList>
            <person name="Cho J.-C."/>
        </authorList>
    </citation>
    <scope>NUCLEOTIDE SEQUENCE [LARGE SCALE GENOMIC DNA]</scope>
    <source>
        <strain evidence="3 4">JH1073</strain>
        <strain evidence="2 5">JH702</strain>
    </source>
</reference>
<evidence type="ECO:0000313" key="2">
    <source>
        <dbReference type="EMBL" id="MDG0867562.1"/>
    </source>
</evidence>
<dbReference type="RefSeq" id="WP_342826042.1">
    <property type="nucleotide sequence ID" value="NZ_CP046146.1"/>
</dbReference>
<feature type="region of interest" description="Disordered" evidence="1">
    <location>
        <begin position="84"/>
        <end position="124"/>
    </location>
</feature>
<dbReference type="Proteomes" id="UP001219901">
    <property type="component" value="Chromosome"/>
</dbReference>
<name>A0AAJ5ZJU1_9CHLR</name>
<gene>
    <name evidence="2" type="ORF">GKO46_10845</name>
    <name evidence="3" type="ORF">GKO48_10695</name>
</gene>
<evidence type="ECO:0000313" key="3">
    <source>
        <dbReference type="EMBL" id="WFG40066.1"/>
    </source>
</evidence>
<sequence length="124" mass="14042">MPIILGTLLALVSVAVIAYPFLGSKRYRLVSETFVTREKLRAERLRIYRKISDIEADYESGDLTEADYQQQRDQLRIAAAEILRQESGGNSTSKSRDEELEKEISRLRKQSTHSPEAPEGGDTL</sequence>
<keyword evidence="4" id="KW-1185">Reference proteome</keyword>
<evidence type="ECO:0000313" key="4">
    <source>
        <dbReference type="Proteomes" id="UP001219901"/>
    </source>
</evidence>
<reference evidence="4" key="3">
    <citation type="submission" date="2023-06" db="EMBL/GenBank/DDBJ databases">
        <title>Pangenomics reveal diversification of enzyme families and niche specialization in globally abundant SAR202 bacteria.</title>
        <authorList>
            <person name="Saw J.H.W."/>
        </authorList>
    </citation>
    <scope>NUCLEOTIDE SEQUENCE [LARGE SCALE GENOMIC DNA]</scope>
    <source>
        <strain evidence="4">JH1073</strain>
    </source>
</reference>
<dbReference type="AlphaFoldDB" id="A0AAJ5ZJU1"/>
<proteinExistence type="predicted"/>
<reference evidence="3" key="2">
    <citation type="journal article" date="2023" name="Nat. Commun.">
        <title>Cultivation of marine bacteria of the SAR202 clade.</title>
        <authorList>
            <person name="Lim Y."/>
            <person name="Seo J.H."/>
            <person name="Giovannoni S.J."/>
            <person name="Kang I."/>
            <person name="Cho J.C."/>
        </authorList>
    </citation>
    <scope>NUCLEOTIDE SEQUENCE</scope>
    <source>
        <strain evidence="3">JH1073</strain>
    </source>
</reference>
<dbReference type="EMBL" id="WMBE01000003">
    <property type="protein sequence ID" value="MDG0867562.1"/>
    <property type="molecule type" value="Genomic_DNA"/>
</dbReference>
<evidence type="ECO:0008006" key="6">
    <source>
        <dbReference type="Google" id="ProtNLM"/>
    </source>
</evidence>
<accession>A0AAJ5ZJU1</accession>
<evidence type="ECO:0000313" key="5">
    <source>
        <dbReference type="Proteomes" id="UP001321249"/>
    </source>
</evidence>
<dbReference type="EMBL" id="CP046147">
    <property type="protein sequence ID" value="WFG40066.1"/>
    <property type="molecule type" value="Genomic_DNA"/>
</dbReference>
<feature type="compositionally biased region" description="Basic and acidic residues" evidence="1">
    <location>
        <begin position="94"/>
        <end position="106"/>
    </location>
</feature>
<protein>
    <recommendedName>
        <fullName evidence="6">C-type cytochrome biogenesis protein CcmI</fullName>
    </recommendedName>
</protein>
<evidence type="ECO:0000256" key="1">
    <source>
        <dbReference type="SAM" id="MobiDB-lite"/>
    </source>
</evidence>
<dbReference type="Proteomes" id="UP001321249">
    <property type="component" value="Unassembled WGS sequence"/>
</dbReference>
<organism evidence="3 4">
    <name type="scientific">Candidatus Lucifugimonas marina</name>
    <dbReference type="NCBI Taxonomy" id="3038979"/>
    <lineage>
        <taxon>Bacteria</taxon>
        <taxon>Bacillati</taxon>
        <taxon>Chloroflexota</taxon>
        <taxon>Dehalococcoidia</taxon>
        <taxon>SAR202 cluster</taxon>
        <taxon>Candidatus Lucifugimonadales</taxon>
        <taxon>Candidatus Lucifugimonadaceae</taxon>
        <taxon>Candidatus Lucifugimonas</taxon>
    </lineage>
</organism>